<feature type="non-terminal residue" evidence="1">
    <location>
        <position position="57"/>
    </location>
</feature>
<sequence length="57" mass="6657">MQSLSKQRSIFTETHPELTSLNTNISLLQNIYQSTYIDEENNSEFLEQNSTETNNFI</sequence>
<keyword evidence="2" id="KW-1185">Reference proteome</keyword>
<name>A0ACA9KEW9_9GLOM</name>
<accession>A0ACA9KEW9</accession>
<evidence type="ECO:0000313" key="1">
    <source>
        <dbReference type="EMBL" id="CAG8469397.1"/>
    </source>
</evidence>
<reference evidence="1" key="1">
    <citation type="submission" date="2021-06" db="EMBL/GenBank/DDBJ databases">
        <authorList>
            <person name="Kallberg Y."/>
            <person name="Tangrot J."/>
            <person name="Rosling A."/>
        </authorList>
    </citation>
    <scope>NUCLEOTIDE SEQUENCE</scope>
    <source>
        <strain evidence="1">AU212A</strain>
    </source>
</reference>
<gene>
    <name evidence="1" type="ORF">SCALOS_LOCUS1961</name>
</gene>
<comment type="caution">
    <text evidence="1">The sequence shown here is derived from an EMBL/GenBank/DDBJ whole genome shotgun (WGS) entry which is preliminary data.</text>
</comment>
<dbReference type="Proteomes" id="UP000789860">
    <property type="component" value="Unassembled WGS sequence"/>
</dbReference>
<organism evidence="1 2">
    <name type="scientific">Scutellospora calospora</name>
    <dbReference type="NCBI Taxonomy" id="85575"/>
    <lineage>
        <taxon>Eukaryota</taxon>
        <taxon>Fungi</taxon>
        <taxon>Fungi incertae sedis</taxon>
        <taxon>Mucoromycota</taxon>
        <taxon>Glomeromycotina</taxon>
        <taxon>Glomeromycetes</taxon>
        <taxon>Diversisporales</taxon>
        <taxon>Gigasporaceae</taxon>
        <taxon>Scutellospora</taxon>
    </lineage>
</organism>
<proteinExistence type="predicted"/>
<dbReference type="EMBL" id="CAJVPM010001570">
    <property type="protein sequence ID" value="CAG8469397.1"/>
    <property type="molecule type" value="Genomic_DNA"/>
</dbReference>
<protein>
    <submittedName>
        <fullName evidence="1">540_t:CDS:1</fullName>
    </submittedName>
</protein>
<evidence type="ECO:0000313" key="2">
    <source>
        <dbReference type="Proteomes" id="UP000789860"/>
    </source>
</evidence>